<keyword evidence="1" id="KW-0732">Signal</keyword>
<keyword evidence="5" id="KW-1185">Reference proteome</keyword>
<dbReference type="Proteomes" id="UP000243524">
    <property type="component" value="Unassembled WGS sequence"/>
</dbReference>
<name>A0A2I0QVQ5_9BACI</name>
<dbReference type="PANTHER" id="PTHR39160:SF4">
    <property type="entry name" value="RESUSCITATION-PROMOTING FACTOR RPFB"/>
    <property type="match status" value="1"/>
</dbReference>
<feature type="compositionally biased region" description="Basic and acidic residues" evidence="2">
    <location>
        <begin position="21"/>
        <end position="30"/>
    </location>
</feature>
<evidence type="ECO:0000256" key="1">
    <source>
        <dbReference type="ARBA" id="ARBA00022729"/>
    </source>
</evidence>
<dbReference type="GO" id="GO:0019867">
    <property type="term" value="C:outer membrane"/>
    <property type="evidence" value="ECO:0007669"/>
    <property type="project" value="InterPro"/>
</dbReference>
<dbReference type="EMBL" id="PJNH01000002">
    <property type="protein sequence ID" value="PKR78190.1"/>
    <property type="molecule type" value="Genomic_DNA"/>
</dbReference>
<sequence>MTQSSEADQQKPGQSVNSHQSELENKADIYIQHEEVKDAEHANIELASTKSEDAFKRYPTQVVVATGYTAGYESTGKTEGHPQYGITFSGLKVQRDEISTIAADLSTFPLGTVLYIPEYGYGIVTDIGGAIKGNKIDLYYDTVDEVFNEWGKRELEVYVIEQGDGTVNQEDLEVWKKKIEDRVVPVMSNE</sequence>
<reference evidence="4 5" key="1">
    <citation type="submission" date="2017-06" db="EMBL/GenBank/DDBJ databases">
        <title>the draft geome sequence of Illustriluteabacillus marina B3227.</title>
        <authorList>
            <person name="He R.-H."/>
            <person name="Du Z.-J."/>
        </authorList>
    </citation>
    <scope>NUCLEOTIDE SEQUENCE [LARGE SCALE GENOMIC DNA]</scope>
    <source>
        <strain evidence="4 5">B3227</strain>
    </source>
</reference>
<dbReference type="InterPro" id="IPR051933">
    <property type="entry name" value="Resuscitation_pf_RpfB"/>
</dbReference>
<evidence type="ECO:0000313" key="4">
    <source>
        <dbReference type="EMBL" id="PKR78190.1"/>
    </source>
</evidence>
<dbReference type="GO" id="GO:0009254">
    <property type="term" value="P:peptidoglycan turnover"/>
    <property type="evidence" value="ECO:0007669"/>
    <property type="project" value="InterPro"/>
</dbReference>
<feature type="compositionally biased region" description="Polar residues" evidence="2">
    <location>
        <begin position="1"/>
        <end position="20"/>
    </location>
</feature>
<dbReference type="InterPro" id="IPR010611">
    <property type="entry name" value="3D_dom"/>
</dbReference>
<organism evidence="4 5">
    <name type="scientific">Halalkalibacillus sediminis</name>
    <dbReference type="NCBI Taxonomy" id="2018042"/>
    <lineage>
        <taxon>Bacteria</taxon>
        <taxon>Bacillati</taxon>
        <taxon>Bacillota</taxon>
        <taxon>Bacilli</taxon>
        <taxon>Bacillales</taxon>
        <taxon>Bacillaceae</taxon>
        <taxon>Halalkalibacillus</taxon>
    </lineage>
</organism>
<dbReference type="InterPro" id="IPR036908">
    <property type="entry name" value="RlpA-like_sf"/>
</dbReference>
<dbReference type="GO" id="GO:0004553">
    <property type="term" value="F:hydrolase activity, hydrolyzing O-glycosyl compounds"/>
    <property type="evidence" value="ECO:0007669"/>
    <property type="project" value="InterPro"/>
</dbReference>
<dbReference type="AlphaFoldDB" id="A0A2I0QVQ5"/>
<evidence type="ECO:0000259" key="3">
    <source>
        <dbReference type="Pfam" id="PF06725"/>
    </source>
</evidence>
<dbReference type="Pfam" id="PF06725">
    <property type="entry name" value="3D"/>
    <property type="match status" value="1"/>
</dbReference>
<dbReference type="OrthoDB" id="9798935at2"/>
<protein>
    <recommendedName>
        <fullName evidence="3">3D domain-containing protein</fullName>
    </recommendedName>
</protein>
<evidence type="ECO:0000313" key="5">
    <source>
        <dbReference type="Proteomes" id="UP000243524"/>
    </source>
</evidence>
<dbReference type="CDD" id="cd22786">
    <property type="entry name" value="DPBB_YuiC-like"/>
    <property type="match status" value="1"/>
</dbReference>
<feature type="region of interest" description="Disordered" evidence="2">
    <location>
        <begin position="1"/>
        <end position="30"/>
    </location>
</feature>
<dbReference type="Gene3D" id="2.40.40.10">
    <property type="entry name" value="RlpA-like domain"/>
    <property type="match status" value="1"/>
</dbReference>
<proteinExistence type="predicted"/>
<gene>
    <name evidence="4" type="ORF">CEY16_09360</name>
</gene>
<dbReference type="SUPFAM" id="SSF50685">
    <property type="entry name" value="Barwin-like endoglucanases"/>
    <property type="match status" value="1"/>
</dbReference>
<feature type="domain" description="3D" evidence="3">
    <location>
        <begin position="99"/>
        <end position="160"/>
    </location>
</feature>
<evidence type="ECO:0000256" key="2">
    <source>
        <dbReference type="SAM" id="MobiDB-lite"/>
    </source>
</evidence>
<accession>A0A2I0QVQ5</accession>
<comment type="caution">
    <text evidence="4">The sequence shown here is derived from an EMBL/GenBank/DDBJ whole genome shotgun (WGS) entry which is preliminary data.</text>
</comment>
<dbReference type="PANTHER" id="PTHR39160">
    <property type="entry name" value="CELL WALL-BINDING PROTEIN YOCH"/>
    <property type="match status" value="1"/>
</dbReference>